<keyword evidence="1" id="KW-0812">Transmembrane</keyword>
<keyword evidence="1" id="KW-0472">Membrane</keyword>
<organism evidence="2 3">
    <name type="scientific">Cryptosporidium meleagridis</name>
    <dbReference type="NCBI Taxonomy" id="93969"/>
    <lineage>
        <taxon>Eukaryota</taxon>
        <taxon>Sar</taxon>
        <taxon>Alveolata</taxon>
        <taxon>Apicomplexa</taxon>
        <taxon>Conoidasida</taxon>
        <taxon>Coccidia</taxon>
        <taxon>Eucoccidiorida</taxon>
        <taxon>Eimeriorina</taxon>
        <taxon>Cryptosporidiidae</taxon>
        <taxon>Cryptosporidium</taxon>
    </lineage>
</organism>
<accession>A0A2P4Z3S3</accession>
<feature type="transmembrane region" description="Helical" evidence="1">
    <location>
        <begin position="133"/>
        <end position="155"/>
    </location>
</feature>
<proteinExistence type="predicted"/>
<protein>
    <submittedName>
        <fullName evidence="2">Putative integral membrane protein</fullName>
    </submittedName>
</protein>
<dbReference type="VEuPathDB" id="CryptoDB:CmeUKMEL1_13890"/>
<evidence type="ECO:0000256" key="1">
    <source>
        <dbReference type="SAM" id="Phobius"/>
    </source>
</evidence>
<dbReference type="Proteomes" id="UP000236928">
    <property type="component" value="Unassembled WGS sequence"/>
</dbReference>
<dbReference type="OrthoDB" id="339925at2759"/>
<name>A0A2P4Z3S3_9CRYT</name>
<reference evidence="2 3" key="1">
    <citation type="submission" date="2014-04" db="EMBL/GenBank/DDBJ databases">
        <title>Comparative Genomics of Cryptosporidium Species.</title>
        <authorList>
            <person name="Silva J.C."/>
            <person name="Su Q."/>
            <person name="Chalmers R."/>
            <person name="Chibucos M.C."/>
            <person name="Elwin K."/>
            <person name="Godinez A."/>
            <person name="Guo F."/>
            <person name="Huynh K."/>
            <person name="Orvis J."/>
            <person name="Ott S."/>
            <person name="Sadzewicz L."/>
            <person name="Sengamalay N."/>
            <person name="Shetty A."/>
            <person name="Sun M."/>
            <person name="Tallon L."/>
            <person name="Xiao L."/>
            <person name="Zhang H."/>
            <person name="Fraser C.M."/>
            <person name="Zhu G."/>
            <person name="Kissinger J."/>
            <person name="Widmer G."/>
        </authorList>
    </citation>
    <scope>NUCLEOTIDE SEQUENCE [LARGE SCALE GENOMIC DNA]</scope>
    <source>
        <strain evidence="2 3">UKMEL1</strain>
    </source>
</reference>
<evidence type="ECO:0000313" key="2">
    <source>
        <dbReference type="EMBL" id="POM84737.1"/>
    </source>
</evidence>
<dbReference type="AlphaFoldDB" id="A0A2P4Z3S3"/>
<comment type="caution">
    <text evidence="2">The sequence shown here is derived from an EMBL/GenBank/DDBJ whole genome shotgun (WGS) entry which is preliminary data.</text>
</comment>
<feature type="transmembrane region" description="Helical" evidence="1">
    <location>
        <begin position="186"/>
        <end position="207"/>
    </location>
</feature>
<dbReference type="EMBL" id="JIBK01000047">
    <property type="protein sequence ID" value="POM84737.1"/>
    <property type="molecule type" value="Genomic_DNA"/>
</dbReference>
<keyword evidence="1" id="KW-1133">Transmembrane helix</keyword>
<evidence type="ECO:0000313" key="3">
    <source>
        <dbReference type="Proteomes" id="UP000236928"/>
    </source>
</evidence>
<sequence length="278" mass="31547">MVSIVSTAQANLLDEDAYNRKLRVNNRTCGVWGKAFCCLNLKRSVIAIAIIYGLAYIFSNIGILLLGTIVHIDNSNLGKLLPVNNLLFIINNLGKNLFGNNYNSKFLSQIFVETYLLNILLKFLEVSSYTNGIIFIFGILVGMLSWFWLTAILLITLWVESIKSVSSIIYITYLLLFIIENWLTKIVITLISVVLLITTCLFSYYSIQIVYSLYLVQLAGGRGDEYVAYYKLRRLIQNSRIDNSNKLSNSVIMEKNLIRNADENLSLIRVSQDSHSNV</sequence>
<feature type="transmembrane region" description="Helical" evidence="1">
    <location>
        <begin position="161"/>
        <end position="179"/>
    </location>
</feature>
<keyword evidence="3" id="KW-1185">Reference proteome</keyword>
<gene>
    <name evidence="2" type="ORF">CmeUKMEL1_13890</name>
</gene>
<feature type="transmembrane region" description="Helical" evidence="1">
    <location>
        <begin position="49"/>
        <end position="72"/>
    </location>
</feature>